<dbReference type="InterPro" id="IPR029045">
    <property type="entry name" value="ClpP/crotonase-like_dom_sf"/>
</dbReference>
<evidence type="ECO:0000313" key="4">
    <source>
        <dbReference type="Proteomes" id="UP000578569"/>
    </source>
</evidence>
<dbReference type="CDD" id="cd07561">
    <property type="entry name" value="Peptidase_S41_CPP_like"/>
    <property type="match status" value="1"/>
</dbReference>
<dbReference type="EMBL" id="JACICF010000002">
    <property type="protein sequence ID" value="MBB3764727.1"/>
    <property type="molecule type" value="Genomic_DNA"/>
</dbReference>
<organism evidence="3 4">
    <name type="scientific">Sphingomicrobium lutaoense</name>
    <dbReference type="NCBI Taxonomy" id="515949"/>
    <lineage>
        <taxon>Bacteria</taxon>
        <taxon>Pseudomonadati</taxon>
        <taxon>Pseudomonadota</taxon>
        <taxon>Alphaproteobacteria</taxon>
        <taxon>Sphingomonadales</taxon>
        <taxon>Sphingomonadaceae</taxon>
        <taxon>Sphingomicrobium</taxon>
    </lineage>
</organism>
<keyword evidence="1" id="KW-0732">Signal</keyword>
<dbReference type="GO" id="GO:0008236">
    <property type="term" value="F:serine-type peptidase activity"/>
    <property type="evidence" value="ECO:0007669"/>
    <property type="project" value="InterPro"/>
</dbReference>
<sequence>MRFIRSTSILCIAAMLASCGGSSGTTTPPPIGGGGGGGGGGGDTCALSARQAWVLGELEEWYLFPDLLDTSVNPANHDTVQSYIDALVKPARDQGIDRGFTYITSIQEENDFIQNATTQDFGWSPVLTSGDRLYLREVYERGPAFALGIDRGTEIVRIGTSQSNLRTPAQIIAQDGIGFLSDLVFPTVDGTTVYLEFRTVSSSSTVSASLTSAEYELQPISPRYGVELFPNGSEPPIGYINLRTFFSSTAEADLAAAFKQFNDAGVNKLVIDLRYNGGGLVSVAEYFGDLLGKGRVGQVFSRTTFRSSKSANNSTELFQTVPNAVNPMRIAFVTTGSSASASELLANSMRSYLKTNSALVGRDTFGKPVGQIARDRSECDDRLRVLAFKTESADGVADYYDGLASVFTNNCAASDDIFTPLGTVAEDSIGKADEFARTGTIAACTPMSQAKGTLSTRQLSPTNPNFGQRVILGML</sequence>
<dbReference type="InterPro" id="IPR036034">
    <property type="entry name" value="PDZ_sf"/>
</dbReference>
<feature type="chain" id="PRO_5032578779" evidence="1">
    <location>
        <begin position="24"/>
        <end position="475"/>
    </location>
</feature>
<dbReference type="GO" id="GO:0030288">
    <property type="term" value="C:outer membrane-bounded periplasmic space"/>
    <property type="evidence" value="ECO:0007669"/>
    <property type="project" value="TreeGrafter"/>
</dbReference>
<evidence type="ECO:0000256" key="1">
    <source>
        <dbReference type="SAM" id="SignalP"/>
    </source>
</evidence>
<gene>
    <name evidence="3" type="ORF">FHS50_001789</name>
</gene>
<feature type="domain" description="Tail specific protease" evidence="2">
    <location>
        <begin position="203"/>
        <end position="420"/>
    </location>
</feature>
<dbReference type="Gene3D" id="3.30.750.170">
    <property type="match status" value="1"/>
</dbReference>
<dbReference type="RefSeq" id="WP_183934102.1">
    <property type="nucleotide sequence ID" value="NZ_JACICF010000002.1"/>
</dbReference>
<dbReference type="AlphaFoldDB" id="A0A839Z3R4"/>
<dbReference type="PROSITE" id="PS51257">
    <property type="entry name" value="PROKAR_LIPOPROTEIN"/>
    <property type="match status" value="1"/>
</dbReference>
<dbReference type="PANTHER" id="PTHR32060:SF30">
    <property type="entry name" value="CARBOXY-TERMINAL PROCESSING PROTEASE CTPA"/>
    <property type="match status" value="1"/>
</dbReference>
<dbReference type="GO" id="GO:0004175">
    <property type="term" value="F:endopeptidase activity"/>
    <property type="evidence" value="ECO:0007669"/>
    <property type="project" value="TreeGrafter"/>
</dbReference>
<keyword evidence="3" id="KW-0645">Protease</keyword>
<dbReference type="Gene3D" id="3.90.226.10">
    <property type="entry name" value="2-enoyl-CoA Hydratase, Chain A, domain 1"/>
    <property type="match status" value="1"/>
</dbReference>
<accession>A0A839Z3R4</accession>
<reference evidence="3 4" key="1">
    <citation type="submission" date="2020-08" db="EMBL/GenBank/DDBJ databases">
        <title>Genomic Encyclopedia of Type Strains, Phase IV (KMG-IV): sequencing the most valuable type-strain genomes for metagenomic binning, comparative biology and taxonomic classification.</title>
        <authorList>
            <person name="Goeker M."/>
        </authorList>
    </citation>
    <scope>NUCLEOTIDE SEQUENCE [LARGE SCALE GENOMIC DNA]</scope>
    <source>
        <strain evidence="3 4">DSM 24194</strain>
    </source>
</reference>
<proteinExistence type="predicted"/>
<dbReference type="PANTHER" id="PTHR32060">
    <property type="entry name" value="TAIL-SPECIFIC PROTEASE"/>
    <property type="match status" value="1"/>
</dbReference>
<dbReference type="SMART" id="SM00245">
    <property type="entry name" value="TSPc"/>
    <property type="match status" value="1"/>
</dbReference>
<keyword evidence="3" id="KW-0378">Hydrolase</keyword>
<feature type="signal peptide" evidence="1">
    <location>
        <begin position="1"/>
        <end position="23"/>
    </location>
</feature>
<dbReference type="Pfam" id="PF03572">
    <property type="entry name" value="Peptidase_S41"/>
    <property type="match status" value="1"/>
</dbReference>
<dbReference type="GO" id="GO:0007165">
    <property type="term" value="P:signal transduction"/>
    <property type="evidence" value="ECO:0007669"/>
    <property type="project" value="TreeGrafter"/>
</dbReference>
<dbReference type="Proteomes" id="UP000578569">
    <property type="component" value="Unassembled WGS sequence"/>
</dbReference>
<comment type="caution">
    <text evidence="3">The sequence shown here is derived from an EMBL/GenBank/DDBJ whole genome shotgun (WGS) entry which is preliminary data.</text>
</comment>
<keyword evidence="4" id="KW-1185">Reference proteome</keyword>
<evidence type="ECO:0000313" key="3">
    <source>
        <dbReference type="EMBL" id="MBB3764727.1"/>
    </source>
</evidence>
<dbReference type="Gene3D" id="2.30.42.10">
    <property type="match status" value="1"/>
</dbReference>
<dbReference type="InterPro" id="IPR005151">
    <property type="entry name" value="Tail-specific_protease"/>
</dbReference>
<protein>
    <submittedName>
        <fullName evidence="3">C-terminal processing protease CtpA/Prc</fullName>
    </submittedName>
</protein>
<evidence type="ECO:0000259" key="2">
    <source>
        <dbReference type="SMART" id="SM00245"/>
    </source>
</evidence>
<name>A0A839Z3R4_9SPHN</name>
<dbReference type="SUPFAM" id="SSF52096">
    <property type="entry name" value="ClpP/crotonase"/>
    <property type="match status" value="1"/>
</dbReference>
<dbReference type="GO" id="GO:0006508">
    <property type="term" value="P:proteolysis"/>
    <property type="evidence" value="ECO:0007669"/>
    <property type="project" value="UniProtKB-KW"/>
</dbReference>